<evidence type="ECO:0000313" key="2">
    <source>
        <dbReference type="Proteomes" id="UP000194664"/>
    </source>
</evidence>
<keyword evidence="2" id="KW-1185">Reference proteome</keyword>
<proteinExistence type="predicted"/>
<accession>A0A251WZY5</accession>
<dbReference type="Proteomes" id="UP000194664">
    <property type="component" value="Unassembled WGS sequence"/>
</dbReference>
<comment type="caution">
    <text evidence="1">The sequence shown here is derived from an EMBL/GenBank/DDBJ whole genome shotgun (WGS) entry which is preliminary data.</text>
</comment>
<sequence length="62" mass="6978">MGASGFLKKIEKTLKNPKKRMFSYIYEINGKFLGAFRSVYYLTDAAAASVRVYRCTSDVNSA</sequence>
<dbReference type="AlphaFoldDB" id="A0A251WZY5"/>
<name>A0A251WZY5_9RHOB</name>
<organism evidence="1 2">
    <name type="scientific">Marivivens niveibacter</name>
    <dbReference type="NCBI Taxonomy" id="1930667"/>
    <lineage>
        <taxon>Bacteria</taxon>
        <taxon>Pseudomonadati</taxon>
        <taxon>Pseudomonadota</taxon>
        <taxon>Alphaproteobacteria</taxon>
        <taxon>Rhodobacterales</taxon>
        <taxon>Paracoccaceae</taxon>
        <taxon>Marivivens group</taxon>
        <taxon>Marivivens</taxon>
    </lineage>
</organism>
<evidence type="ECO:0000313" key="1">
    <source>
        <dbReference type="EMBL" id="OUD09896.1"/>
    </source>
</evidence>
<reference evidence="1 2" key="1">
    <citation type="submission" date="2016-12" db="EMBL/GenBank/DDBJ databases">
        <title>The draft genome sequence of HSLHS2.</title>
        <authorList>
            <person name="Hu D."/>
            <person name="Wang L."/>
            <person name="Shao Z."/>
        </authorList>
    </citation>
    <scope>NUCLEOTIDE SEQUENCE [LARGE SCALE GENOMIC DNA]</scope>
    <source>
        <strain evidence="1">MCCC 1A06712</strain>
    </source>
</reference>
<gene>
    <name evidence="1" type="ORF">BVC71_08740</name>
</gene>
<protein>
    <submittedName>
        <fullName evidence="1">Uncharacterized protein</fullName>
    </submittedName>
</protein>
<dbReference type="EMBL" id="MSPP01000002">
    <property type="protein sequence ID" value="OUD09896.1"/>
    <property type="molecule type" value="Genomic_DNA"/>
</dbReference>